<dbReference type="SUPFAM" id="SSF56219">
    <property type="entry name" value="DNase I-like"/>
    <property type="match status" value="1"/>
</dbReference>
<accession>A0A4C1YG53</accession>
<gene>
    <name evidence="3" type="primary">CFDP2</name>
    <name evidence="3" type="ORF">EVAR_51940_1</name>
</gene>
<dbReference type="InterPro" id="IPR005135">
    <property type="entry name" value="Endo/exonuclease/phosphatase"/>
</dbReference>
<protein>
    <submittedName>
        <fullName evidence="3">Craniofacial development protein 2</fullName>
    </submittedName>
</protein>
<dbReference type="EMBL" id="BGZK01001245">
    <property type="protein sequence ID" value="GBP75351.1"/>
    <property type="molecule type" value="Genomic_DNA"/>
</dbReference>
<reference evidence="3 4" key="1">
    <citation type="journal article" date="2019" name="Commun. Biol.">
        <title>The bagworm genome reveals a unique fibroin gene that provides high tensile strength.</title>
        <authorList>
            <person name="Kono N."/>
            <person name="Nakamura H."/>
            <person name="Ohtoshi R."/>
            <person name="Tomita M."/>
            <person name="Numata K."/>
            <person name="Arakawa K."/>
        </authorList>
    </citation>
    <scope>NUCLEOTIDE SEQUENCE [LARGE SCALE GENOMIC DNA]</scope>
</reference>
<feature type="domain" description="Endonuclease/exonuclease/phosphatase" evidence="2">
    <location>
        <begin position="125"/>
        <end position="261"/>
    </location>
</feature>
<name>A0A4C1YG53_EUMVA</name>
<sequence length="322" mass="37355">MQQKKALNDTDYYLKDDYPYHVLQKRKMLQEQVKIELEKGNKAIIKYDKLVVLKHNKTDADHTDNRKSTLSANKHNKELNKNEFLHLPSRPVTEEDYDQNLPTILLKTNSSTKENNLINQLYITTYNVRTLSSQERLIELTEALKNVKNDIIGLCEVRRLGSKITEYENFIFCHTGESPGKYGVGFIIKKYLKQYLESYIGLSERVALLHLSLPGKKLTIIQIYAPTEAADEEEIVAFYETTYKAIEIAHKDFILMGDFNAKIGEPQNDEQLVMKQNGYGQRNIRGQRLVDFALENKLAIINTFFQEKPKKKMDLALSKWSI</sequence>
<dbReference type="PANTHER" id="PTHR23227">
    <property type="entry name" value="BUCENTAUR RELATED"/>
    <property type="match status" value="1"/>
</dbReference>
<proteinExistence type="predicted"/>
<dbReference type="AlphaFoldDB" id="A0A4C1YG53"/>
<comment type="caution">
    <text evidence="3">The sequence shown here is derived from an EMBL/GenBank/DDBJ whole genome shotgun (WGS) entry which is preliminary data.</text>
</comment>
<organism evidence="3 4">
    <name type="scientific">Eumeta variegata</name>
    <name type="common">Bagworm moth</name>
    <name type="synonym">Eumeta japonica</name>
    <dbReference type="NCBI Taxonomy" id="151549"/>
    <lineage>
        <taxon>Eukaryota</taxon>
        <taxon>Metazoa</taxon>
        <taxon>Ecdysozoa</taxon>
        <taxon>Arthropoda</taxon>
        <taxon>Hexapoda</taxon>
        <taxon>Insecta</taxon>
        <taxon>Pterygota</taxon>
        <taxon>Neoptera</taxon>
        <taxon>Endopterygota</taxon>
        <taxon>Lepidoptera</taxon>
        <taxon>Glossata</taxon>
        <taxon>Ditrysia</taxon>
        <taxon>Tineoidea</taxon>
        <taxon>Psychidae</taxon>
        <taxon>Oiketicinae</taxon>
        <taxon>Eumeta</taxon>
    </lineage>
</organism>
<dbReference type="GO" id="GO:0003824">
    <property type="term" value="F:catalytic activity"/>
    <property type="evidence" value="ECO:0007669"/>
    <property type="project" value="InterPro"/>
</dbReference>
<dbReference type="Pfam" id="PF03372">
    <property type="entry name" value="Exo_endo_phos"/>
    <property type="match status" value="1"/>
</dbReference>
<dbReference type="InterPro" id="IPR036691">
    <property type="entry name" value="Endo/exonu/phosph_ase_sf"/>
</dbReference>
<keyword evidence="4" id="KW-1185">Reference proteome</keyword>
<dbReference type="PANTHER" id="PTHR23227:SF67">
    <property type="entry name" value="CRANIOFACIAL DEVELOPMENT PROTEIN 2-LIKE"/>
    <property type="match status" value="1"/>
</dbReference>
<feature type="region of interest" description="Disordered" evidence="1">
    <location>
        <begin position="59"/>
        <end position="82"/>
    </location>
</feature>
<evidence type="ECO:0000259" key="2">
    <source>
        <dbReference type="Pfam" id="PF03372"/>
    </source>
</evidence>
<evidence type="ECO:0000256" key="1">
    <source>
        <dbReference type="SAM" id="MobiDB-lite"/>
    </source>
</evidence>
<dbReference type="STRING" id="151549.A0A4C1YG53"/>
<dbReference type="InterPro" id="IPR027124">
    <property type="entry name" value="Swc5/CFDP1/2"/>
</dbReference>
<evidence type="ECO:0000313" key="3">
    <source>
        <dbReference type="EMBL" id="GBP75351.1"/>
    </source>
</evidence>
<evidence type="ECO:0000313" key="4">
    <source>
        <dbReference type="Proteomes" id="UP000299102"/>
    </source>
</evidence>
<dbReference type="Gene3D" id="3.60.10.10">
    <property type="entry name" value="Endonuclease/exonuclease/phosphatase"/>
    <property type="match status" value="1"/>
</dbReference>
<dbReference type="OrthoDB" id="410104at2759"/>
<dbReference type="Proteomes" id="UP000299102">
    <property type="component" value="Unassembled WGS sequence"/>
</dbReference>